<dbReference type="OrthoDB" id="9813316at2"/>
<proteinExistence type="predicted"/>
<sequence length="94" mass="10734">MSTKEALIDKFKAQLKQIDAEMDKLKAVSEEAAADVKLREDKEKLLSTLQEKRNAFEAKIEQISRSSEQASDDLKNDLEKTWQDLKSAVHRATQ</sequence>
<reference evidence="3" key="1">
    <citation type="submission" date="2010-04" db="EMBL/GenBank/DDBJ databases">
        <title>Complete genome sequence of Nitrosococcus halophilus Nc4, a salt-adapted, aerobic obligate ammonia-oxidizing sulfur purple bacterium.</title>
        <authorList>
            <consortium name="US DOE Joint Genome Institute"/>
            <person name="Campbell M.A."/>
            <person name="Malfatti S.A."/>
            <person name="Chain P.S.G."/>
            <person name="Heidelberg J.F."/>
            <person name="Ward B.B."/>
            <person name="Klotz M.G."/>
        </authorList>
    </citation>
    <scope>NUCLEOTIDE SEQUENCE [LARGE SCALE GENOMIC DNA]</scope>
    <source>
        <strain evidence="3">Nc4</strain>
    </source>
</reference>
<accession>D5C1V0</accession>
<gene>
    <name evidence="2" type="ordered locus">Nhal_1599</name>
</gene>
<dbReference type="HOGENOM" id="CLU_142668_2_0_6"/>
<name>D5C1V0_NITHN</name>
<dbReference type="KEGG" id="nhl:Nhal_1599"/>
<evidence type="ECO:0000313" key="2">
    <source>
        <dbReference type="EMBL" id="ADE14733.1"/>
    </source>
</evidence>
<dbReference type="RefSeq" id="WP_013032620.1">
    <property type="nucleotide sequence ID" value="NC_013960.1"/>
</dbReference>
<organism evidence="2 3">
    <name type="scientific">Nitrosococcus halophilus (strain Nc4)</name>
    <dbReference type="NCBI Taxonomy" id="472759"/>
    <lineage>
        <taxon>Bacteria</taxon>
        <taxon>Pseudomonadati</taxon>
        <taxon>Pseudomonadota</taxon>
        <taxon>Gammaproteobacteria</taxon>
        <taxon>Chromatiales</taxon>
        <taxon>Chromatiaceae</taxon>
        <taxon>Nitrosococcus</taxon>
    </lineage>
</organism>
<evidence type="ECO:0000256" key="1">
    <source>
        <dbReference type="SAM" id="Coils"/>
    </source>
</evidence>
<evidence type="ECO:0008006" key="4">
    <source>
        <dbReference type="Google" id="ProtNLM"/>
    </source>
</evidence>
<feature type="coiled-coil region" evidence="1">
    <location>
        <begin position="1"/>
        <end position="66"/>
    </location>
</feature>
<dbReference type="STRING" id="472759.Nhal_1599"/>
<evidence type="ECO:0000313" key="3">
    <source>
        <dbReference type="Proteomes" id="UP000001844"/>
    </source>
</evidence>
<dbReference type="AlphaFoldDB" id="D5C1V0"/>
<keyword evidence="1" id="KW-0175">Coiled coil</keyword>
<dbReference type="Proteomes" id="UP000001844">
    <property type="component" value="Chromosome"/>
</dbReference>
<keyword evidence="3" id="KW-1185">Reference proteome</keyword>
<protein>
    <recommendedName>
        <fullName evidence="4">Coiled coil domain-containing protein</fullName>
    </recommendedName>
</protein>
<dbReference type="EMBL" id="CP001798">
    <property type="protein sequence ID" value="ADE14733.1"/>
    <property type="molecule type" value="Genomic_DNA"/>
</dbReference>